<feature type="compositionally biased region" description="Basic and acidic residues" evidence="1">
    <location>
        <begin position="605"/>
        <end position="641"/>
    </location>
</feature>
<feature type="compositionally biased region" description="Basic and acidic residues" evidence="1">
    <location>
        <begin position="439"/>
        <end position="454"/>
    </location>
</feature>
<dbReference type="RefSeq" id="WP_310374591.1">
    <property type="nucleotide sequence ID" value="NZ_JAVDYB010000001.1"/>
</dbReference>
<gene>
    <name evidence="3" type="ORF">J2S41_007085</name>
</gene>
<feature type="transmembrane region" description="Helical" evidence="2">
    <location>
        <begin position="20"/>
        <end position="38"/>
    </location>
</feature>
<organism evidence="3 4">
    <name type="scientific">Catenuloplanes atrovinosus</name>
    <dbReference type="NCBI Taxonomy" id="137266"/>
    <lineage>
        <taxon>Bacteria</taxon>
        <taxon>Bacillati</taxon>
        <taxon>Actinomycetota</taxon>
        <taxon>Actinomycetes</taxon>
        <taxon>Micromonosporales</taxon>
        <taxon>Micromonosporaceae</taxon>
        <taxon>Catenuloplanes</taxon>
    </lineage>
</organism>
<keyword evidence="2" id="KW-1133">Transmembrane helix</keyword>
<keyword evidence="2" id="KW-0472">Membrane</keyword>
<feature type="compositionally biased region" description="Basic and acidic residues" evidence="1">
    <location>
        <begin position="232"/>
        <end position="297"/>
    </location>
</feature>
<feature type="region of interest" description="Disordered" evidence="1">
    <location>
        <begin position="167"/>
        <end position="659"/>
    </location>
</feature>
<feature type="compositionally biased region" description="Basic and acidic residues" evidence="1">
    <location>
        <begin position="363"/>
        <end position="375"/>
    </location>
</feature>
<evidence type="ECO:0000313" key="3">
    <source>
        <dbReference type="EMBL" id="MDR7280307.1"/>
    </source>
</evidence>
<accession>A0AAE3YWY3</accession>
<feature type="compositionally biased region" description="Basic and acidic residues" evidence="1">
    <location>
        <begin position="385"/>
        <end position="430"/>
    </location>
</feature>
<feature type="transmembrane region" description="Helical" evidence="2">
    <location>
        <begin position="45"/>
        <end position="63"/>
    </location>
</feature>
<evidence type="ECO:0000313" key="4">
    <source>
        <dbReference type="Proteomes" id="UP001183643"/>
    </source>
</evidence>
<feature type="compositionally biased region" description="Low complexity" evidence="1">
    <location>
        <begin position="477"/>
        <end position="486"/>
    </location>
</feature>
<comment type="caution">
    <text evidence="3">The sequence shown here is derived from an EMBL/GenBank/DDBJ whole genome shotgun (WGS) entry which is preliminary data.</text>
</comment>
<feature type="compositionally biased region" description="Basic and acidic residues" evidence="1">
    <location>
        <begin position="586"/>
        <end position="596"/>
    </location>
</feature>
<keyword evidence="2" id="KW-0812">Transmembrane</keyword>
<feature type="compositionally biased region" description="Polar residues" evidence="1">
    <location>
        <begin position="645"/>
        <end position="659"/>
    </location>
</feature>
<dbReference type="Proteomes" id="UP001183643">
    <property type="component" value="Unassembled WGS sequence"/>
</dbReference>
<dbReference type="EMBL" id="JAVDYB010000001">
    <property type="protein sequence ID" value="MDR7280307.1"/>
    <property type="molecule type" value="Genomic_DNA"/>
</dbReference>
<evidence type="ECO:0000256" key="1">
    <source>
        <dbReference type="SAM" id="MobiDB-lite"/>
    </source>
</evidence>
<keyword evidence="4" id="KW-1185">Reference proteome</keyword>
<feature type="compositionally biased region" description="Basic and acidic residues" evidence="1">
    <location>
        <begin position="499"/>
        <end position="550"/>
    </location>
</feature>
<evidence type="ECO:0000256" key="2">
    <source>
        <dbReference type="SAM" id="Phobius"/>
    </source>
</evidence>
<feature type="compositionally biased region" description="Low complexity" evidence="1">
    <location>
        <begin position="298"/>
        <end position="318"/>
    </location>
</feature>
<protein>
    <submittedName>
        <fullName evidence="3">Uncharacterized protein</fullName>
    </submittedName>
</protein>
<dbReference type="AlphaFoldDB" id="A0AAE3YWY3"/>
<reference evidence="3" key="1">
    <citation type="submission" date="2023-07" db="EMBL/GenBank/DDBJ databases">
        <title>Sequencing the genomes of 1000 actinobacteria strains.</title>
        <authorList>
            <person name="Klenk H.-P."/>
        </authorList>
    </citation>
    <scope>NUCLEOTIDE SEQUENCE</scope>
    <source>
        <strain evidence="3">DSM 44707</strain>
    </source>
</reference>
<proteinExistence type="predicted"/>
<name>A0AAE3YWY3_9ACTN</name>
<sequence>MPAPDPVAERANPRLAQGLLWAGVGLAPLAALFLLFGGGTGTLRFAVFLVLVSIALIGASVTLRGGSGASRVDLEEAMVEEMVRLRAEVRSEIANATRVGQAASQQRLQALSAAVDGLQAQFAAVQNAVPDPAPVAIAAPPGRAAIAAAAVVPPVVEQEGRVATGYARASVAPPAPAERDEPTAYGSAQDDTYGGDQGGYTPRRAQADDGGYTGQRYAEADDGNAYGYGARSGDDRYGSDYGRGDHGRGDDYERSGYDRDDRDRDERRARRDRDDEYDQYDRGRGYDQEERREDTGRARASASASVSRAGGRAQAGRGSVPGQLAGGIVRHTETVHVTTRSTIVDPRGDSGSLYGAGEYNGSRGDDYGRDTADRGRRARGSFDPGARDFDPGYRDFRGGGHGTDEGGYRGDDRGGYDSDDRGGYGNDDRGGYGYGGYGNDDRAEREESTEDVGRRAARPGRPSWGEQANPYDRPALESSSSEPSWSQIRQAGDRYAAVRQDDRGQELRVGERRASVRSDDSGTEMRVEDRWESVRREDRAANPYDRDRRGPQTGQMRRVIDQGPSTGQIRRVGEDPQPWRTQQRGGRREEPWRVGPDDGLPGPEEQPRGRYDDGRYDGGRYDDGRRADRGGYDYRQDDRGRSPQRFDSSSLYGEASQFTGEQRAISAIEWDRDDYRR</sequence>